<dbReference type="SUPFAM" id="SSF55136">
    <property type="entry name" value="Probable bacterial effector-binding domain"/>
    <property type="match status" value="1"/>
</dbReference>
<evidence type="ECO:0000313" key="7">
    <source>
        <dbReference type="EMBL" id="TCT22440.1"/>
    </source>
</evidence>
<dbReference type="InterPro" id="IPR010499">
    <property type="entry name" value="AraC_E-bd"/>
</dbReference>
<dbReference type="InterPro" id="IPR000551">
    <property type="entry name" value="MerR-type_HTH_dom"/>
</dbReference>
<comment type="caution">
    <text evidence="7">The sequence shown here is derived from an EMBL/GenBank/DDBJ whole genome shotgun (WGS) entry which is preliminary data.</text>
</comment>
<keyword evidence="2" id="KW-0805">Transcription regulation</keyword>
<evidence type="ECO:0000256" key="4">
    <source>
        <dbReference type="ARBA" id="ARBA00023163"/>
    </source>
</evidence>
<organism evidence="7 8">
    <name type="scientific">Melghiribacillus thermohalophilus</name>
    <dbReference type="NCBI Taxonomy" id="1324956"/>
    <lineage>
        <taxon>Bacteria</taxon>
        <taxon>Bacillati</taxon>
        <taxon>Bacillota</taxon>
        <taxon>Bacilli</taxon>
        <taxon>Bacillales</taxon>
        <taxon>Bacillaceae</taxon>
        <taxon>Melghiribacillus</taxon>
    </lineage>
</organism>
<dbReference type="Gene3D" id="3.20.80.10">
    <property type="entry name" value="Regulatory factor, effector binding domain"/>
    <property type="match status" value="1"/>
</dbReference>
<protein>
    <submittedName>
        <fullName evidence="7">DNA-binding transcriptional MerR regulator</fullName>
    </submittedName>
</protein>
<dbReference type="InterPro" id="IPR009061">
    <property type="entry name" value="DNA-bd_dom_put_sf"/>
</dbReference>
<keyword evidence="4" id="KW-0804">Transcription</keyword>
<dbReference type="PANTHER" id="PTHR30204:SF69">
    <property type="entry name" value="MERR-FAMILY TRANSCRIPTIONAL REGULATOR"/>
    <property type="match status" value="1"/>
</dbReference>
<dbReference type="SUPFAM" id="SSF46955">
    <property type="entry name" value="Putative DNA-binding domain"/>
    <property type="match status" value="1"/>
</dbReference>
<keyword evidence="5" id="KW-0175">Coiled coil</keyword>
<dbReference type="SMART" id="SM00422">
    <property type="entry name" value="HTH_MERR"/>
    <property type="match status" value="1"/>
</dbReference>
<feature type="coiled-coil region" evidence="5">
    <location>
        <begin position="72"/>
        <end position="99"/>
    </location>
</feature>
<proteinExistence type="predicted"/>
<name>A0A4R3N099_9BACI</name>
<keyword evidence="3 7" id="KW-0238">DNA-binding</keyword>
<dbReference type="GO" id="GO:0003700">
    <property type="term" value="F:DNA-binding transcription factor activity"/>
    <property type="evidence" value="ECO:0007669"/>
    <property type="project" value="InterPro"/>
</dbReference>
<evidence type="ECO:0000256" key="2">
    <source>
        <dbReference type="ARBA" id="ARBA00023015"/>
    </source>
</evidence>
<accession>A0A4R3N099</accession>
<dbReference type="PANTHER" id="PTHR30204">
    <property type="entry name" value="REDOX-CYCLING DRUG-SENSING TRANSCRIPTIONAL ACTIVATOR SOXR"/>
    <property type="match status" value="1"/>
</dbReference>
<dbReference type="SMART" id="SM00871">
    <property type="entry name" value="AraC_E_bind"/>
    <property type="match status" value="1"/>
</dbReference>
<dbReference type="InterPro" id="IPR047057">
    <property type="entry name" value="MerR_fam"/>
</dbReference>
<keyword evidence="8" id="KW-1185">Reference proteome</keyword>
<evidence type="ECO:0000313" key="8">
    <source>
        <dbReference type="Proteomes" id="UP000294650"/>
    </source>
</evidence>
<dbReference type="OrthoDB" id="9773308at2"/>
<dbReference type="CDD" id="cd01107">
    <property type="entry name" value="HTH_BmrR"/>
    <property type="match status" value="1"/>
</dbReference>
<gene>
    <name evidence="7" type="ORF">EDD68_10987</name>
</gene>
<dbReference type="EMBL" id="SMAN01000009">
    <property type="protein sequence ID" value="TCT22440.1"/>
    <property type="molecule type" value="Genomic_DNA"/>
</dbReference>
<dbReference type="GO" id="GO:0003677">
    <property type="term" value="F:DNA binding"/>
    <property type="evidence" value="ECO:0007669"/>
    <property type="project" value="UniProtKB-KW"/>
</dbReference>
<evidence type="ECO:0000256" key="1">
    <source>
        <dbReference type="ARBA" id="ARBA00022491"/>
    </source>
</evidence>
<dbReference type="Pfam" id="PF13411">
    <property type="entry name" value="MerR_1"/>
    <property type="match status" value="1"/>
</dbReference>
<dbReference type="AlphaFoldDB" id="A0A4R3N099"/>
<feature type="domain" description="HTH merR-type" evidence="6">
    <location>
        <begin position="1"/>
        <end position="71"/>
    </location>
</feature>
<sequence length="271" mass="31803">MYRIGIFSQMNRVSVKTLRHYDQIGLFKPRYVDDETGYRYYSSDQIPVLHQILALKKIGLSLKEIHYVIHDYDTTEQMISFLEQKQKETEELIMSEQKRLIEIGLLIKQLKQEGEMMKYSVIIKELPEVIVASVRQKIANYDEFFKLYPKMGKQMRKQNVTCATPEYCFTIDHDGEYKESDIDVEVCEAVTDFGTDTNDMLFKKIHAVEKAACVIHKGPYSTIGNAYAAVMKWIEENGYKMDGMPRESYIDGIWNKENREEWMTEIQVPIK</sequence>
<evidence type="ECO:0000256" key="3">
    <source>
        <dbReference type="ARBA" id="ARBA00023125"/>
    </source>
</evidence>
<keyword evidence="1" id="KW-0678">Repressor</keyword>
<dbReference type="InterPro" id="IPR029442">
    <property type="entry name" value="GyrI-like"/>
</dbReference>
<evidence type="ECO:0000259" key="6">
    <source>
        <dbReference type="PROSITE" id="PS50937"/>
    </source>
</evidence>
<dbReference type="Gene3D" id="1.10.1660.10">
    <property type="match status" value="1"/>
</dbReference>
<dbReference type="Pfam" id="PF06445">
    <property type="entry name" value="GyrI-like"/>
    <property type="match status" value="1"/>
</dbReference>
<evidence type="ECO:0000256" key="5">
    <source>
        <dbReference type="SAM" id="Coils"/>
    </source>
</evidence>
<dbReference type="InterPro" id="IPR011256">
    <property type="entry name" value="Reg_factor_effector_dom_sf"/>
</dbReference>
<dbReference type="RefSeq" id="WP_132371753.1">
    <property type="nucleotide sequence ID" value="NZ_SMAN01000009.1"/>
</dbReference>
<reference evidence="7 8" key="1">
    <citation type="submission" date="2019-03" db="EMBL/GenBank/DDBJ databases">
        <title>Genomic Encyclopedia of Type Strains, Phase IV (KMG-IV): sequencing the most valuable type-strain genomes for metagenomic binning, comparative biology and taxonomic classification.</title>
        <authorList>
            <person name="Goeker M."/>
        </authorList>
    </citation>
    <scope>NUCLEOTIDE SEQUENCE [LARGE SCALE GENOMIC DNA]</scope>
    <source>
        <strain evidence="7 8">DSM 25894</strain>
    </source>
</reference>
<dbReference type="PROSITE" id="PS50937">
    <property type="entry name" value="HTH_MERR_2"/>
    <property type="match status" value="1"/>
</dbReference>
<dbReference type="Proteomes" id="UP000294650">
    <property type="component" value="Unassembled WGS sequence"/>
</dbReference>